<gene>
    <name evidence="13" type="ORF">METZ01_LOCUS156514</name>
</gene>
<sequence>MAILSQAAPGETSLVSLWVLIVYLGFLLGLGVISGRLFRGTSKDYFVASHSIGPFMLFMSIFGTTMTGFALVGSSGKAFGLGIGVYGLMASWSGLIHSAVFFIIGIRLWAFGKRLGFVTQIQFFRERFDSKELGYLLFPILVMLVIPYLLVGVISAMKVVQPITAGMFPETFPHASKALSGGIPPWLSGLVICGVVLFYVFKGGVRSAAFAHTFQTMVFMVTGLIAFLMIANSDKLGGSVTSATDYVAEHAKGKLTRGDLGQLHFLSYLFIPLSVAMFPHLFQHWLTAKSAGTFKLTVIAHPICIAIVWVPCVLIGVWAAGLHADGVLKMPLLPDGSPAENTALAMMVKQLVSSELLSGLLMAGILAAIMSSLDSQFMCLGTMFTNDVVVSMAGPNRFSDRQLVSISRWFIVGIVVVSYGLALALQKSSVFDLGIWCFTGFASLFPLVFAALYWKRVTKAGAFASILTTLGVWLYFFYQDIILEVGGKSEYLVAEMMPVTFILLASTVSLVAVSLATRPPAASTVDRFFPTTE</sequence>
<evidence type="ECO:0000256" key="5">
    <source>
        <dbReference type="ARBA" id="ARBA00022692"/>
    </source>
</evidence>
<feature type="transmembrane region" description="Helical" evidence="12">
    <location>
        <begin position="183"/>
        <end position="201"/>
    </location>
</feature>
<feature type="transmembrane region" description="Helical" evidence="12">
    <location>
        <begin position="208"/>
        <end position="231"/>
    </location>
</feature>
<evidence type="ECO:0000256" key="8">
    <source>
        <dbReference type="ARBA" id="ARBA00023053"/>
    </source>
</evidence>
<proteinExistence type="inferred from homology"/>
<evidence type="ECO:0000256" key="2">
    <source>
        <dbReference type="ARBA" id="ARBA00006434"/>
    </source>
</evidence>
<evidence type="ECO:0000256" key="9">
    <source>
        <dbReference type="ARBA" id="ARBA00023065"/>
    </source>
</evidence>
<organism evidence="13">
    <name type="scientific">marine metagenome</name>
    <dbReference type="NCBI Taxonomy" id="408172"/>
    <lineage>
        <taxon>unclassified sequences</taxon>
        <taxon>metagenomes</taxon>
        <taxon>ecological metagenomes</taxon>
    </lineage>
</organism>
<dbReference type="GO" id="GO:0015824">
    <property type="term" value="P:proline transport"/>
    <property type="evidence" value="ECO:0007669"/>
    <property type="project" value="TreeGrafter"/>
</dbReference>
<reference evidence="13" key="1">
    <citation type="submission" date="2018-05" db="EMBL/GenBank/DDBJ databases">
        <authorList>
            <person name="Lanie J.A."/>
            <person name="Ng W.-L."/>
            <person name="Kazmierczak K.M."/>
            <person name="Andrzejewski T.M."/>
            <person name="Davidsen T.M."/>
            <person name="Wayne K.J."/>
            <person name="Tettelin H."/>
            <person name="Glass J.I."/>
            <person name="Rusch D."/>
            <person name="Podicherti R."/>
            <person name="Tsui H.-C.T."/>
            <person name="Winkler M.E."/>
        </authorList>
    </citation>
    <scope>NUCLEOTIDE SEQUENCE</scope>
</reference>
<evidence type="ECO:0000256" key="7">
    <source>
        <dbReference type="ARBA" id="ARBA00022989"/>
    </source>
</evidence>
<dbReference type="GO" id="GO:0005298">
    <property type="term" value="F:proline:sodium symporter activity"/>
    <property type="evidence" value="ECO:0007669"/>
    <property type="project" value="TreeGrafter"/>
</dbReference>
<feature type="transmembrane region" description="Helical" evidence="12">
    <location>
        <begin position="92"/>
        <end position="112"/>
    </location>
</feature>
<feature type="transmembrane region" description="Helical" evidence="12">
    <location>
        <begin position="15"/>
        <end position="33"/>
    </location>
</feature>
<keyword evidence="10 12" id="KW-0472">Membrane</keyword>
<evidence type="ECO:0008006" key="14">
    <source>
        <dbReference type="Google" id="ProtNLM"/>
    </source>
</evidence>
<accession>A0A382AQ12</accession>
<dbReference type="PANTHER" id="PTHR48086:SF3">
    <property type="entry name" value="SODIUM_PROLINE SYMPORTER"/>
    <property type="match status" value="1"/>
</dbReference>
<feature type="transmembrane region" description="Helical" evidence="12">
    <location>
        <begin position="133"/>
        <end position="157"/>
    </location>
</feature>
<feature type="transmembrane region" description="Helical" evidence="12">
    <location>
        <begin position="498"/>
        <end position="517"/>
    </location>
</feature>
<dbReference type="GO" id="GO:0015193">
    <property type="term" value="F:L-proline transmembrane transporter activity"/>
    <property type="evidence" value="ECO:0007669"/>
    <property type="project" value="TreeGrafter"/>
</dbReference>
<dbReference type="EMBL" id="UINC01026358">
    <property type="protein sequence ID" value="SVB03660.1"/>
    <property type="molecule type" value="Genomic_DNA"/>
</dbReference>
<keyword evidence="8" id="KW-0915">Sodium</keyword>
<keyword evidence="6" id="KW-0769">Symport</keyword>
<dbReference type="CDD" id="cd10322">
    <property type="entry name" value="SLC5sbd"/>
    <property type="match status" value="1"/>
</dbReference>
<keyword evidence="11" id="KW-0739">Sodium transport</keyword>
<evidence type="ECO:0000256" key="12">
    <source>
        <dbReference type="SAM" id="Phobius"/>
    </source>
</evidence>
<evidence type="ECO:0000256" key="4">
    <source>
        <dbReference type="ARBA" id="ARBA00022475"/>
    </source>
</evidence>
<evidence type="ECO:0000256" key="10">
    <source>
        <dbReference type="ARBA" id="ARBA00023136"/>
    </source>
</evidence>
<keyword evidence="5 12" id="KW-0812">Transmembrane</keyword>
<dbReference type="Gene3D" id="1.20.1730.10">
    <property type="entry name" value="Sodium/glucose cotransporter"/>
    <property type="match status" value="1"/>
</dbReference>
<dbReference type="PROSITE" id="PS50283">
    <property type="entry name" value="NA_SOLUT_SYMP_3"/>
    <property type="match status" value="1"/>
</dbReference>
<dbReference type="Pfam" id="PF00474">
    <property type="entry name" value="SSF"/>
    <property type="match status" value="1"/>
</dbReference>
<dbReference type="InterPro" id="IPR001734">
    <property type="entry name" value="Na/solute_symporter"/>
</dbReference>
<comment type="similarity">
    <text evidence="2">Belongs to the sodium:solute symporter (SSF) (TC 2.A.21) family.</text>
</comment>
<feature type="transmembrane region" description="Helical" evidence="12">
    <location>
        <begin position="298"/>
        <end position="321"/>
    </location>
</feature>
<feature type="transmembrane region" description="Helical" evidence="12">
    <location>
        <begin position="265"/>
        <end position="286"/>
    </location>
</feature>
<feature type="transmembrane region" description="Helical" evidence="12">
    <location>
        <begin position="45"/>
        <end position="72"/>
    </location>
</feature>
<dbReference type="GO" id="GO:0005886">
    <property type="term" value="C:plasma membrane"/>
    <property type="evidence" value="ECO:0007669"/>
    <property type="project" value="UniProtKB-SubCell"/>
</dbReference>
<keyword evidence="4" id="KW-1003">Cell membrane</keyword>
<feature type="transmembrane region" description="Helical" evidence="12">
    <location>
        <begin position="460"/>
        <end position="478"/>
    </location>
</feature>
<dbReference type="AlphaFoldDB" id="A0A382AQ12"/>
<evidence type="ECO:0000256" key="6">
    <source>
        <dbReference type="ARBA" id="ARBA00022847"/>
    </source>
</evidence>
<dbReference type="InterPro" id="IPR038377">
    <property type="entry name" value="Na/Glc_symporter_sf"/>
</dbReference>
<protein>
    <recommendedName>
        <fullName evidence="14">Sodium:solute symporter family protein</fullName>
    </recommendedName>
</protein>
<keyword evidence="9" id="KW-0406">Ion transport</keyword>
<evidence type="ECO:0000256" key="11">
    <source>
        <dbReference type="ARBA" id="ARBA00023201"/>
    </source>
</evidence>
<evidence type="ECO:0000313" key="13">
    <source>
        <dbReference type="EMBL" id="SVB03660.1"/>
    </source>
</evidence>
<dbReference type="InterPro" id="IPR050277">
    <property type="entry name" value="Sodium:Solute_Symporter"/>
</dbReference>
<feature type="transmembrane region" description="Helical" evidence="12">
    <location>
        <begin position="433"/>
        <end position="453"/>
    </location>
</feature>
<keyword evidence="7 12" id="KW-1133">Transmembrane helix</keyword>
<evidence type="ECO:0000256" key="1">
    <source>
        <dbReference type="ARBA" id="ARBA00004651"/>
    </source>
</evidence>
<name>A0A382AQ12_9ZZZZ</name>
<keyword evidence="3" id="KW-0813">Transport</keyword>
<comment type="subcellular location">
    <subcellularLocation>
        <location evidence="1">Cell membrane</location>
        <topology evidence="1">Multi-pass membrane protein</topology>
    </subcellularLocation>
</comment>
<evidence type="ECO:0000256" key="3">
    <source>
        <dbReference type="ARBA" id="ARBA00022448"/>
    </source>
</evidence>
<feature type="transmembrane region" description="Helical" evidence="12">
    <location>
        <begin position="356"/>
        <end position="373"/>
    </location>
</feature>
<feature type="transmembrane region" description="Helical" evidence="12">
    <location>
        <begin position="406"/>
        <end position="427"/>
    </location>
</feature>
<dbReference type="PANTHER" id="PTHR48086">
    <property type="entry name" value="SODIUM/PROLINE SYMPORTER-RELATED"/>
    <property type="match status" value="1"/>
</dbReference>